<proteinExistence type="predicted"/>
<accession>A0A5B6V481</accession>
<evidence type="ECO:0000313" key="2">
    <source>
        <dbReference type="EMBL" id="KAA3463938.1"/>
    </source>
</evidence>
<dbReference type="Proteomes" id="UP000325315">
    <property type="component" value="Unassembled WGS sequence"/>
</dbReference>
<evidence type="ECO:0000313" key="3">
    <source>
        <dbReference type="Proteomes" id="UP000325315"/>
    </source>
</evidence>
<dbReference type="Pfam" id="PF03732">
    <property type="entry name" value="Retrotrans_gag"/>
    <property type="match status" value="1"/>
</dbReference>
<reference evidence="3" key="1">
    <citation type="journal article" date="2019" name="Plant Biotechnol. J.">
        <title>Genome sequencing of the Australian wild diploid species Gossypium australe highlights disease resistance and delayed gland morphogenesis.</title>
        <authorList>
            <person name="Cai Y."/>
            <person name="Cai X."/>
            <person name="Wang Q."/>
            <person name="Wang P."/>
            <person name="Zhang Y."/>
            <person name="Cai C."/>
            <person name="Xu Y."/>
            <person name="Wang K."/>
            <person name="Zhou Z."/>
            <person name="Wang C."/>
            <person name="Geng S."/>
            <person name="Li B."/>
            <person name="Dong Q."/>
            <person name="Hou Y."/>
            <person name="Wang H."/>
            <person name="Ai P."/>
            <person name="Liu Z."/>
            <person name="Yi F."/>
            <person name="Sun M."/>
            <person name="An G."/>
            <person name="Cheng J."/>
            <person name="Zhang Y."/>
            <person name="Shi Q."/>
            <person name="Xie Y."/>
            <person name="Shi X."/>
            <person name="Chang Y."/>
            <person name="Huang F."/>
            <person name="Chen Y."/>
            <person name="Hong S."/>
            <person name="Mi L."/>
            <person name="Sun Q."/>
            <person name="Zhang L."/>
            <person name="Zhou B."/>
            <person name="Peng R."/>
            <person name="Zhang X."/>
            <person name="Liu F."/>
        </authorList>
    </citation>
    <scope>NUCLEOTIDE SEQUENCE [LARGE SCALE GENOMIC DNA]</scope>
    <source>
        <strain evidence="3">cv. PA1801</strain>
    </source>
</reference>
<protein>
    <submittedName>
        <fullName evidence="2">Retrotransposon gag protein</fullName>
    </submittedName>
</protein>
<dbReference type="OrthoDB" id="986409at2759"/>
<dbReference type="AlphaFoldDB" id="A0A5B6V481"/>
<organism evidence="2 3">
    <name type="scientific">Gossypium australe</name>
    <dbReference type="NCBI Taxonomy" id="47621"/>
    <lineage>
        <taxon>Eukaryota</taxon>
        <taxon>Viridiplantae</taxon>
        <taxon>Streptophyta</taxon>
        <taxon>Embryophyta</taxon>
        <taxon>Tracheophyta</taxon>
        <taxon>Spermatophyta</taxon>
        <taxon>Magnoliopsida</taxon>
        <taxon>eudicotyledons</taxon>
        <taxon>Gunneridae</taxon>
        <taxon>Pentapetalae</taxon>
        <taxon>rosids</taxon>
        <taxon>malvids</taxon>
        <taxon>Malvales</taxon>
        <taxon>Malvaceae</taxon>
        <taxon>Malvoideae</taxon>
        <taxon>Gossypium</taxon>
    </lineage>
</organism>
<sequence>MDLENQNDVQGNIVANAQNPILIVYDRDRPIRQYVVPLLNELDLGIRRPEIEVPQFELKHVMFQMLQIIGQFSGMSIEDLHLHLRLFTEVRDSFKIASYFPPRKNAKLRNQITTFQQLDDESLYEAWERFKLLCRCCHHGILHCIQLETIYNGLNAHIRFVVDASTNRVLLLKSYNEAYEVIEKIASNNYQWMTNQVALGRRVVGVHEVEALTLLSAQVAAQPPMYYQGGGPNNTYMQHRSNQPLGFNQEVQHPLHVESSNNLENLLKAYIVKNDALI</sequence>
<dbReference type="InterPro" id="IPR005162">
    <property type="entry name" value="Retrotrans_gag_dom"/>
</dbReference>
<dbReference type="PANTHER" id="PTHR33223:SF6">
    <property type="entry name" value="CCHC-TYPE DOMAIN-CONTAINING PROTEIN"/>
    <property type="match status" value="1"/>
</dbReference>
<comment type="caution">
    <text evidence="2">The sequence shown here is derived from an EMBL/GenBank/DDBJ whole genome shotgun (WGS) entry which is preliminary data.</text>
</comment>
<gene>
    <name evidence="2" type="ORF">EPI10_008250</name>
</gene>
<dbReference type="EMBL" id="SMMG02000008">
    <property type="protein sequence ID" value="KAA3463938.1"/>
    <property type="molecule type" value="Genomic_DNA"/>
</dbReference>
<dbReference type="PANTHER" id="PTHR33223">
    <property type="entry name" value="CCHC-TYPE DOMAIN-CONTAINING PROTEIN"/>
    <property type="match status" value="1"/>
</dbReference>
<feature type="domain" description="Retrotransposon gag" evidence="1">
    <location>
        <begin position="87"/>
        <end position="155"/>
    </location>
</feature>
<evidence type="ECO:0000259" key="1">
    <source>
        <dbReference type="Pfam" id="PF03732"/>
    </source>
</evidence>
<name>A0A5B6V481_9ROSI</name>
<keyword evidence="3" id="KW-1185">Reference proteome</keyword>